<gene>
    <name evidence="1" type="ORF">BN1012_Phect2063</name>
</gene>
<name>X5MNP3_9HYPH</name>
<dbReference type="AlphaFoldDB" id="X5MNP3"/>
<evidence type="ECO:0000313" key="1">
    <source>
        <dbReference type="EMBL" id="CDO60276.1"/>
    </source>
</evidence>
<proteinExistence type="predicted"/>
<reference evidence="1 2" key="1">
    <citation type="journal article" date="2014" name="Front. Genet.">
        <title>Genome and metabolic network of "Candidatus Phaeomarinobacter ectocarpi" Ec32, a new candidate genus of Alphaproteobacteria frequently associated with brown algae.</title>
        <authorList>
            <person name="Dittami S.M."/>
            <person name="Barbeyron T."/>
            <person name="Boyen C."/>
            <person name="Cambefort J."/>
            <person name="Collet G."/>
            <person name="Delage L."/>
            <person name="Gobet A."/>
            <person name="Groisillier A."/>
            <person name="Leblanc C."/>
            <person name="Michel G."/>
            <person name="Scornet D."/>
            <person name="Siegel A."/>
            <person name="Tapia J.E."/>
            <person name="Tonon T."/>
        </authorList>
    </citation>
    <scope>NUCLEOTIDE SEQUENCE [LARGE SCALE GENOMIC DNA]</scope>
    <source>
        <strain evidence="1 2">Ec32</strain>
    </source>
</reference>
<protein>
    <submittedName>
        <fullName evidence="1">Uncharacterized protein</fullName>
    </submittedName>
</protein>
<organism evidence="1 2">
    <name type="scientific">Candidatus Phaeomarinibacter ectocarpi</name>
    <dbReference type="NCBI Taxonomy" id="1458461"/>
    <lineage>
        <taxon>Bacteria</taxon>
        <taxon>Pseudomonadati</taxon>
        <taxon>Pseudomonadota</taxon>
        <taxon>Alphaproteobacteria</taxon>
        <taxon>Hyphomicrobiales</taxon>
        <taxon>Parvibaculaceae</taxon>
        <taxon>Candidatus Phaeomarinibacter</taxon>
    </lineage>
</organism>
<accession>X5MNP3</accession>
<dbReference type="HOGENOM" id="CLU_2664290_0_0_5"/>
<dbReference type="EMBL" id="HG966617">
    <property type="protein sequence ID" value="CDO60276.1"/>
    <property type="molecule type" value="Genomic_DNA"/>
</dbReference>
<keyword evidence="2" id="KW-1185">Reference proteome</keyword>
<evidence type="ECO:0000313" key="2">
    <source>
        <dbReference type="Proteomes" id="UP000032160"/>
    </source>
</evidence>
<sequence length="75" mass="8207">MNGSLNDPQVIAGTPKAVELSPLSPIYMGQRKLSELKRWACCVTGNAKTGRFGYHEKALGLEFVESPRCCVRAHS</sequence>
<dbReference type="KEGG" id="pect:BN1012_Phect2063"/>
<dbReference type="Proteomes" id="UP000032160">
    <property type="component" value="Chromosome I"/>
</dbReference>